<protein>
    <submittedName>
        <fullName evidence="4">Uroporphyrinogen-III synthase</fullName>
        <ecNumber evidence="4">4.2.1.75</ecNumber>
    </submittedName>
</protein>
<evidence type="ECO:0000313" key="5">
    <source>
        <dbReference type="Proteomes" id="UP001596157"/>
    </source>
</evidence>
<dbReference type="InterPro" id="IPR036388">
    <property type="entry name" value="WH-like_DNA-bd_sf"/>
</dbReference>
<gene>
    <name evidence="4" type="ORF">ACFPM7_09875</name>
</gene>
<dbReference type="Pfam" id="PF00486">
    <property type="entry name" value="Trans_reg_C"/>
    <property type="match status" value="1"/>
</dbReference>
<dbReference type="EMBL" id="JBHSKF010000003">
    <property type="protein sequence ID" value="MFC5287358.1"/>
    <property type="molecule type" value="Genomic_DNA"/>
</dbReference>
<dbReference type="NCBIfam" id="NF005568">
    <property type="entry name" value="PRK07239.1"/>
    <property type="match status" value="1"/>
</dbReference>
<dbReference type="SUPFAM" id="SSF69618">
    <property type="entry name" value="HemD-like"/>
    <property type="match status" value="1"/>
</dbReference>
<evidence type="ECO:0000313" key="4">
    <source>
        <dbReference type="EMBL" id="MFC5287358.1"/>
    </source>
</evidence>
<dbReference type="EC" id="4.2.1.75" evidence="4"/>
<dbReference type="InterPro" id="IPR003754">
    <property type="entry name" value="4pyrrol_synth_uPrphyn_synth"/>
</dbReference>
<feature type="DNA-binding region" description="OmpR/PhoB-type" evidence="2">
    <location>
        <begin position="288"/>
        <end position="386"/>
    </location>
</feature>
<dbReference type="InterPro" id="IPR039793">
    <property type="entry name" value="UROS/Hem4"/>
</dbReference>
<accession>A0ABW0ELW0</accession>
<dbReference type="CDD" id="cd06578">
    <property type="entry name" value="HemD"/>
    <property type="match status" value="1"/>
</dbReference>
<dbReference type="InterPro" id="IPR001867">
    <property type="entry name" value="OmpR/PhoB-type_DNA-bd"/>
</dbReference>
<keyword evidence="1 2" id="KW-0238">DNA-binding</keyword>
<reference evidence="5" key="1">
    <citation type="journal article" date="2019" name="Int. J. Syst. Evol. Microbiol.">
        <title>The Global Catalogue of Microorganisms (GCM) 10K type strain sequencing project: providing services to taxonomists for standard genome sequencing and annotation.</title>
        <authorList>
            <consortium name="The Broad Institute Genomics Platform"/>
            <consortium name="The Broad Institute Genome Sequencing Center for Infectious Disease"/>
            <person name="Wu L."/>
            <person name="Ma J."/>
        </authorList>
    </citation>
    <scope>NUCLEOTIDE SEQUENCE [LARGE SCALE GENOMIC DNA]</scope>
    <source>
        <strain evidence="5">CCUG 59778</strain>
    </source>
</reference>
<dbReference type="Gene3D" id="3.40.50.10090">
    <property type="match status" value="2"/>
</dbReference>
<name>A0ABW0ELW0_9PSEU</name>
<dbReference type="Proteomes" id="UP001596157">
    <property type="component" value="Unassembled WGS sequence"/>
</dbReference>
<sequence length="389" mass="39997">MTALLPVLPEESDVTATEVGPLAGYTVGVTAARRADELVALLERRGADVVHGPAIRIVPLADDSELLAATSALLGGPVDVAVATTGIGFRGWMEAAEGWGVGRALHAALASANVVARGPKAKGAVRAAGLVESFSPESEANAEVLAHLLDLGVAGKRVAVQLHGEPLPDFVAALRGAGAEVVEIPVYRWTGPADTGPLERLIDAVLAGQVDAITFTSAPAAASVLETADRLDRGPAFLDALRARVLVVGVGAITAGPLVRLGVPVVCPDRARLGALVRELVAVMPARATRVEVDGRTLELRGQAALVDGDLRPVAPAPMALLRALATTPGRVLPRAALAGVLRRHSGRESTVDEHAVETAVGRLRAALGVPGLVQTVVKRGYRLAVTPR</sequence>
<dbReference type="CDD" id="cd00383">
    <property type="entry name" value="trans_reg_C"/>
    <property type="match status" value="1"/>
</dbReference>
<dbReference type="RefSeq" id="WP_378246190.1">
    <property type="nucleotide sequence ID" value="NZ_JBHSKF010000003.1"/>
</dbReference>
<evidence type="ECO:0000256" key="1">
    <source>
        <dbReference type="ARBA" id="ARBA00023125"/>
    </source>
</evidence>
<dbReference type="Pfam" id="PF02602">
    <property type="entry name" value="HEM4"/>
    <property type="match status" value="1"/>
</dbReference>
<organism evidence="4 5">
    <name type="scientific">Actinokineospora guangxiensis</name>
    <dbReference type="NCBI Taxonomy" id="1490288"/>
    <lineage>
        <taxon>Bacteria</taxon>
        <taxon>Bacillati</taxon>
        <taxon>Actinomycetota</taxon>
        <taxon>Actinomycetes</taxon>
        <taxon>Pseudonocardiales</taxon>
        <taxon>Pseudonocardiaceae</taxon>
        <taxon>Actinokineospora</taxon>
    </lineage>
</organism>
<dbReference type="PROSITE" id="PS51755">
    <property type="entry name" value="OMPR_PHOB"/>
    <property type="match status" value="1"/>
</dbReference>
<dbReference type="PANTHER" id="PTHR40082">
    <property type="entry name" value="BLR5956 PROTEIN"/>
    <property type="match status" value="1"/>
</dbReference>
<dbReference type="SMART" id="SM00862">
    <property type="entry name" value="Trans_reg_C"/>
    <property type="match status" value="1"/>
</dbReference>
<evidence type="ECO:0000259" key="3">
    <source>
        <dbReference type="PROSITE" id="PS51755"/>
    </source>
</evidence>
<dbReference type="GO" id="GO:0004852">
    <property type="term" value="F:uroporphyrinogen-III synthase activity"/>
    <property type="evidence" value="ECO:0007669"/>
    <property type="project" value="UniProtKB-EC"/>
</dbReference>
<comment type="caution">
    <text evidence="4">The sequence shown here is derived from an EMBL/GenBank/DDBJ whole genome shotgun (WGS) entry which is preliminary data.</text>
</comment>
<dbReference type="InterPro" id="IPR036108">
    <property type="entry name" value="4pyrrol_syn_uPrphyn_synt_sf"/>
</dbReference>
<keyword evidence="5" id="KW-1185">Reference proteome</keyword>
<dbReference type="PANTHER" id="PTHR40082:SF1">
    <property type="entry name" value="BLR5956 PROTEIN"/>
    <property type="match status" value="1"/>
</dbReference>
<dbReference type="InterPro" id="IPR016032">
    <property type="entry name" value="Sig_transdc_resp-reg_C-effctor"/>
</dbReference>
<dbReference type="Gene3D" id="1.10.10.10">
    <property type="entry name" value="Winged helix-like DNA-binding domain superfamily/Winged helix DNA-binding domain"/>
    <property type="match status" value="1"/>
</dbReference>
<feature type="domain" description="OmpR/PhoB-type" evidence="3">
    <location>
        <begin position="288"/>
        <end position="386"/>
    </location>
</feature>
<keyword evidence="4" id="KW-0456">Lyase</keyword>
<evidence type="ECO:0000256" key="2">
    <source>
        <dbReference type="PROSITE-ProRule" id="PRU01091"/>
    </source>
</evidence>
<proteinExistence type="predicted"/>
<dbReference type="SUPFAM" id="SSF46894">
    <property type="entry name" value="C-terminal effector domain of the bipartite response regulators"/>
    <property type="match status" value="1"/>
</dbReference>